<comment type="subcellular location">
    <subcellularLocation>
        <location evidence="1">Cell membrane</location>
        <topology evidence="1">Multi-pass membrane protein</topology>
    </subcellularLocation>
</comment>
<reference evidence="13" key="1">
    <citation type="submission" date="2025-08" db="UniProtKB">
        <authorList>
            <consortium name="Ensembl"/>
        </authorList>
    </citation>
    <scope>IDENTIFICATION</scope>
</reference>
<dbReference type="GO" id="GO:0004930">
    <property type="term" value="F:G protein-coupled receptor activity"/>
    <property type="evidence" value="ECO:0007669"/>
    <property type="project" value="UniProtKB-KW"/>
</dbReference>
<dbReference type="GO" id="GO:0035025">
    <property type="term" value="P:positive regulation of Rho protein signal transduction"/>
    <property type="evidence" value="ECO:0007669"/>
    <property type="project" value="TreeGrafter"/>
</dbReference>
<evidence type="ECO:0000259" key="12">
    <source>
        <dbReference type="PROSITE" id="PS50262"/>
    </source>
</evidence>
<dbReference type="PANTHER" id="PTHR24232:SF56">
    <property type="entry name" value="G-PROTEIN COUPLED RECEPTOR 55"/>
    <property type="match status" value="1"/>
</dbReference>
<dbReference type="PANTHER" id="PTHR24232">
    <property type="entry name" value="G-PROTEIN COUPLED RECEPTOR"/>
    <property type="match status" value="1"/>
</dbReference>
<dbReference type="Proteomes" id="UP000694523">
    <property type="component" value="Unplaced"/>
</dbReference>
<keyword evidence="5 10" id="KW-0297">G-protein coupled receptor</keyword>
<evidence type="ECO:0000256" key="9">
    <source>
        <dbReference type="ARBA" id="ARBA00023224"/>
    </source>
</evidence>
<accession>A0A8C6TN78</accession>
<evidence type="ECO:0000256" key="8">
    <source>
        <dbReference type="ARBA" id="ARBA00023180"/>
    </source>
</evidence>
<dbReference type="AlphaFoldDB" id="A0A8C6TN78"/>
<dbReference type="Pfam" id="PF00001">
    <property type="entry name" value="7tm_1"/>
    <property type="match status" value="1"/>
</dbReference>
<keyword evidence="4 11" id="KW-1133">Transmembrane helix</keyword>
<dbReference type="PROSITE" id="PS00237">
    <property type="entry name" value="G_PROTEIN_RECEP_F1_1"/>
    <property type="match status" value="1"/>
</dbReference>
<dbReference type="FunFam" id="1.20.1070.10:FF:000142">
    <property type="entry name" value="G protein-coupled receptor 55"/>
    <property type="match status" value="1"/>
</dbReference>
<proteinExistence type="inferred from homology"/>
<evidence type="ECO:0000256" key="4">
    <source>
        <dbReference type="ARBA" id="ARBA00022989"/>
    </source>
</evidence>
<evidence type="ECO:0000313" key="14">
    <source>
        <dbReference type="Proteomes" id="UP000694523"/>
    </source>
</evidence>
<organism evidence="13 14">
    <name type="scientific">Neogobius melanostomus</name>
    <name type="common">round goby</name>
    <dbReference type="NCBI Taxonomy" id="47308"/>
    <lineage>
        <taxon>Eukaryota</taxon>
        <taxon>Metazoa</taxon>
        <taxon>Chordata</taxon>
        <taxon>Craniata</taxon>
        <taxon>Vertebrata</taxon>
        <taxon>Euteleostomi</taxon>
        <taxon>Actinopterygii</taxon>
        <taxon>Neopterygii</taxon>
        <taxon>Teleostei</taxon>
        <taxon>Neoteleostei</taxon>
        <taxon>Acanthomorphata</taxon>
        <taxon>Gobiaria</taxon>
        <taxon>Gobiiformes</taxon>
        <taxon>Gobioidei</taxon>
        <taxon>Gobiidae</taxon>
        <taxon>Benthophilinae</taxon>
        <taxon>Neogobiini</taxon>
        <taxon>Neogobius</taxon>
    </lineage>
</organism>
<evidence type="ECO:0000256" key="3">
    <source>
        <dbReference type="ARBA" id="ARBA00022692"/>
    </source>
</evidence>
<evidence type="ECO:0000256" key="6">
    <source>
        <dbReference type="ARBA" id="ARBA00023136"/>
    </source>
</evidence>
<dbReference type="InterPro" id="IPR000276">
    <property type="entry name" value="GPCR_Rhodpsn"/>
</dbReference>
<feature type="domain" description="G-protein coupled receptors family 1 profile" evidence="12">
    <location>
        <begin position="32"/>
        <end position="279"/>
    </location>
</feature>
<feature type="transmembrane region" description="Helical" evidence="11">
    <location>
        <begin position="134"/>
        <end position="153"/>
    </location>
</feature>
<keyword evidence="9 10" id="KW-0807">Transducer</keyword>
<dbReference type="InterPro" id="IPR017452">
    <property type="entry name" value="GPCR_Rhodpsn_7TM"/>
</dbReference>
<dbReference type="GO" id="GO:0005886">
    <property type="term" value="C:plasma membrane"/>
    <property type="evidence" value="ECO:0007669"/>
    <property type="project" value="UniProtKB-SubCell"/>
</dbReference>
<feature type="transmembrane region" description="Helical" evidence="11">
    <location>
        <begin position="259"/>
        <end position="282"/>
    </location>
</feature>
<feature type="transmembrane region" description="Helical" evidence="11">
    <location>
        <begin position="220"/>
        <end position="239"/>
    </location>
</feature>
<keyword evidence="8" id="KW-0325">Glycoprotein</keyword>
<dbReference type="Ensembl" id="ENSNMLT00000023297.1">
    <property type="protein sequence ID" value="ENSNMLP00000020768.1"/>
    <property type="gene ID" value="ENSNMLG00000013550.1"/>
</dbReference>
<sequence length="310" mass="34723">MTGNCSFEAVDQLMKPLELVIYVPIFLIGLFCNLGALYVFCCSLSKWTETTIYMTSLALMDLVLLIPLPFKMHAANHLWPAHLQPFCSVLESLYFFGIYGSIYTITSIAIDRWLAICHPFKPGSGVHVKKPWDLRMCVVLVLIVVSTTISSFRKGGQAEFHCFHSFSTAGWRPVVIICLQVFGFLLPAMVLVFCSVKLIRTLQQSGQQSPQSRAYVKYTYSSMCAFLLPLTPCHLAILLQFLVHQGVIQDCGAQARISLFIQLSLCLSNVTSCLDALCYYFITLEVKSARHSFRLSTVGLRRPTCSTSEV</sequence>
<keyword evidence="2" id="KW-1003">Cell membrane</keyword>
<evidence type="ECO:0000256" key="5">
    <source>
        <dbReference type="ARBA" id="ARBA00023040"/>
    </source>
</evidence>
<evidence type="ECO:0000256" key="1">
    <source>
        <dbReference type="ARBA" id="ARBA00004651"/>
    </source>
</evidence>
<dbReference type="PROSITE" id="PS50262">
    <property type="entry name" value="G_PROTEIN_RECEP_F1_2"/>
    <property type="match status" value="1"/>
</dbReference>
<keyword evidence="3 10" id="KW-0812">Transmembrane</keyword>
<name>A0A8C6TN78_9GOBI</name>
<protein>
    <submittedName>
        <fullName evidence="13">G protein-coupled receptor 55</fullName>
    </submittedName>
</protein>
<feature type="transmembrane region" description="Helical" evidence="11">
    <location>
        <begin position="52"/>
        <end position="70"/>
    </location>
</feature>
<feature type="transmembrane region" description="Helical" evidence="11">
    <location>
        <begin position="20"/>
        <end position="40"/>
    </location>
</feature>
<reference evidence="13" key="2">
    <citation type="submission" date="2025-09" db="UniProtKB">
        <authorList>
            <consortium name="Ensembl"/>
        </authorList>
    </citation>
    <scope>IDENTIFICATION</scope>
</reference>
<evidence type="ECO:0000256" key="2">
    <source>
        <dbReference type="ARBA" id="ARBA00022475"/>
    </source>
</evidence>
<comment type="similarity">
    <text evidence="10">Belongs to the G-protein coupled receptor 1 family.</text>
</comment>
<evidence type="ECO:0000256" key="7">
    <source>
        <dbReference type="ARBA" id="ARBA00023170"/>
    </source>
</evidence>
<evidence type="ECO:0000256" key="10">
    <source>
        <dbReference type="RuleBase" id="RU000688"/>
    </source>
</evidence>
<keyword evidence="14" id="KW-1185">Reference proteome</keyword>
<dbReference type="PRINTS" id="PR00237">
    <property type="entry name" value="GPCRRHODOPSN"/>
</dbReference>
<keyword evidence="6 11" id="KW-0472">Membrane</keyword>
<feature type="transmembrane region" description="Helical" evidence="11">
    <location>
        <begin position="93"/>
        <end position="114"/>
    </location>
</feature>
<feature type="transmembrane region" description="Helical" evidence="11">
    <location>
        <begin position="173"/>
        <end position="199"/>
    </location>
</feature>
<dbReference type="SUPFAM" id="SSF81321">
    <property type="entry name" value="Family A G protein-coupled receptor-like"/>
    <property type="match status" value="1"/>
</dbReference>
<evidence type="ECO:0000256" key="11">
    <source>
        <dbReference type="SAM" id="Phobius"/>
    </source>
</evidence>
<evidence type="ECO:0000313" key="13">
    <source>
        <dbReference type="Ensembl" id="ENSNMLP00000020768.1"/>
    </source>
</evidence>
<dbReference type="Gene3D" id="1.20.1070.10">
    <property type="entry name" value="Rhodopsin 7-helix transmembrane proteins"/>
    <property type="match status" value="1"/>
</dbReference>
<keyword evidence="7 10" id="KW-0675">Receptor</keyword>
<dbReference type="GO" id="GO:0007200">
    <property type="term" value="P:phospholipase C-activating G protein-coupled receptor signaling pathway"/>
    <property type="evidence" value="ECO:0007669"/>
    <property type="project" value="TreeGrafter"/>
</dbReference>